<evidence type="ECO:0000256" key="4">
    <source>
        <dbReference type="ARBA" id="ARBA00022491"/>
    </source>
</evidence>
<dbReference type="OrthoDB" id="9811244at2"/>
<comment type="subcellular location">
    <subcellularLocation>
        <location evidence="1">Cytoplasm</location>
    </subcellularLocation>
</comment>
<evidence type="ECO:0000256" key="7">
    <source>
        <dbReference type="ARBA" id="ARBA00023015"/>
    </source>
</evidence>
<dbReference type="Gene3D" id="1.20.58.1000">
    <property type="entry name" value="Metal-sensitive repressor, helix protomer"/>
    <property type="match status" value="1"/>
</dbReference>
<keyword evidence="11" id="KW-1185">Reference proteome</keyword>
<keyword evidence="3" id="KW-0963">Cytoplasm</keyword>
<dbReference type="RefSeq" id="WP_054292767.1">
    <property type="nucleotide sequence ID" value="NZ_CP012752.1"/>
</dbReference>
<comment type="similarity">
    <text evidence="2">Belongs to the CsoR family.</text>
</comment>
<evidence type="ECO:0000256" key="1">
    <source>
        <dbReference type="ARBA" id="ARBA00004496"/>
    </source>
</evidence>
<dbReference type="CDD" id="cd10148">
    <property type="entry name" value="CsoR-like_DUF156"/>
    <property type="match status" value="1"/>
</dbReference>
<protein>
    <submittedName>
        <fullName evidence="10">Transcriptional regulator</fullName>
    </submittedName>
</protein>
<evidence type="ECO:0000313" key="10">
    <source>
        <dbReference type="EMBL" id="ALG10865.1"/>
    </source>
</evidence>
<dbReference type="EMBL" id="CP012752">
    <property type="protein sequence ID" value="ALG10865.1"/>
    <property type="molecule type" value="Genomic_DNA"/>
</dbReference>
<sequence length="93" mass="10303">MRGYTGDKDAFLKRLRRIEGQVRGLQRMVENDEYCIDVLTQISAATKALQAVSLGLMDEHLKHCVAEAIAQGGETADEKVREASEAIARLVRS</sequence>
<dbReference type="FunFam" id="1.20.58.1000:FF:000003">
    <property type="entry name" value="CopY family transcriptional regulator"/>
    <property type="match status" value="1"/>
</dbReference>
<keyword evidence="6" id="KW-0186">Copper</keyword>
<dbReference type="InterPro" id="IPR038390">
    <property type="entry name" value="Metal_Tscrpt_repr_sf"/>
</dbReference>
<dbReference type="PANTHER" id="PTHR33677">
    <property type="entry name" value="TRANSCRIPTIONAL REPRESSOR FRMR-RELATED"/>
    <property type="match status" value="1"/>
</dbReference>
<evidence type="ECO:0000256" key="6">
    <source>
        <dbReference type="ARBA" id="ARBA00023008"/>
    </source>
</evidence>
<keyword evidence="7" id="KW-0805">Transcription regulation</keyword>
<keyword evidence="5" id="KW-0479">Metal-binding</keyword>
<evidence type="ECO:0000256" key="9">
    <source>
        <dbReference type="ARBA" id="ARBA00023163"/>
    </source>
</evidence>
<evidence type="ECO:0000256" key="8">
    <source>
        <dbReference type="ARBA" id="ARBA00023125"/>
    </source>
</evidence>
<name>A0A0N9I7J0_9PSEU</name>
<keyword evidence="4" id="KW-0678">Repressor</keyword>
<organism evidence="10 11">
    <name type="scientific">Kibdelosporangium phytohabitans</name>
    <dbReference type="NCBI Taxonomy" id="860235"/>
    <lineage>
        <taxon>Bacteria</taxon>
        <taxon>Bacillati</taxon>
        <taxon>Actinomycetota</taxon>
        <taxon>Actinomycetes</taxon>
        <taxon>Pseudonocardiales</taxon>
        <taxon>Pseudonocardiaceae</taxon>
        <taxon>Kibdelosporangium</taxon>
    </lineage>
</organism>
<dbReference type="GO" id="GO:0001217">
    <property type="term" value="F:DNA-binding transcription repressor activity"/>
    <property type="evidence" value="ECO:0007669"/>
    <property type="project" value="UniProtKB-ARBA"/>
</dbReference>
<dbReference type="GO" id="GO:0046872">
    <property type="term" value="F:metal ion binding"/>
    <property type="evidence" value="ECO:0007669"/>
    <property type="project" value="UniProtKB-KW"/>
</dbReference>
<proteinExistence type="inferred from homology"/>
<dbReference type="GO" id="GO:0000976">
    <property type="term" value="F:transcription cis-regulatory region binding"/>
    <property type="evidence" value="ECO:0007669"/>
    <property type="project" value="UniProtKB-ARBA"/>
</dbReference>
<evidence type="ECO:0000256" key="2">
    <source>
        <dbReference type="ARBA" id="ARBA00005428"/>
    </source>
</evidence>
<dbReference type="AlphaFoldDB" id="A0A0N9I7J0"/>
<keyword evidence="9" id="KW-0804">Transcription</keyword>
<evidence type="ECO:0000256" key="3">
    <source>
        <dbReference type="ARBA" id="ARBA00022490"/>
    </source>
</evidence>
<dbReference type="GO" id="GO:0005737">
    <property type="term" value="C:cytoplasm"/>
    <property type="evidence" value="ECO:0007669"/>
    <property type="project" value="UniProtKB-SubCell"/>
</dbReference>
<evidence type="ECO:0000313" key="11">
    <source>
        <dbReference type="Proteomes" id="UP000063699"/>
    </source>
</evidence>
<dbReference type="Pfam" id="PF02583">
    <property type="entry name" value="Trns_repr_metal"/>
    <property type="match status" value="1"/>
</dbReference>
<dbReference type="PANTHER" id="PTHR33677:SF3">
    <property type="entry name" value="COPPER-SENSING TRANSCRIPTIONAL REPRESSOR RICR"/>
    <property type="match status" value="1"/>
</dbReference>
<accession>A0A0N9I7J0</accession>
<dbReference type="KEGG" id="kphy:AOZ06_31825"/>
<reference evidence="10 11" key="1">
    <citation type="submission" date="2015-07" db="EMBL/GenBank/DDBJ databases">
        <title>Genome sequencing of Kibdelosporangium phytohabitans.</title>
        <authorList>
            <person name="Qin S."/>
            <person name="Xing K."/>
        </authorList>
    </citation>
    <scope>NUCLEOTIDE SEQUENCE [LARGE SCALE GENOMIC DNA]</scope>
    <source>
        <strain evidence="10 11">KLBMP1111</strain>
    </source>
</reference>
<evidence type="ECO:0000256" key="5">
    <source>
        <dbReference type="ARBA" id="ARBA00022723"/>
    </source>
</evidence>
<keyword evidence="8" id="KW-0238">DNA-binding</keyword>
<dbReference type="GO" id="GO:0032993">
    <property type="term" value="C:protein-DNA complex"/>
    <property type="evidence" value="ECO:0007669"/>
    <property type="project" value="UniProtKB-ARBA"/>
</dbReference>
<dbReference type="Proteomes" id="UP000063699">
    <property type="component" value="Chromosome"/>
</dbReference>
<dbReference type="STRING" id="860235.AOZ06_31825"/>
<gene>
    <name evidence="10" type="ORF">AOZ06_31825</name>
</gene>
<dbReference type="InterPro" id="IPR003735">
    <property type="entry name" value="Metal_Tscrpt_repr"/>
</dbReference>